<dbReference type="EMBL" id="HG917868">
    <property type="protein sequence ID" value="CDM67756.1"/>
    <property type="molecule type" value="Genomic_DNA"/>
</dbReference>
<dbReference type="HOGENOM" id="CLU_057851_0_1_9"/>
<keyword evidence="4 8" id="KW-0808">Transferase</keyword>
<feature type="site" description="Important for substrate specificity" evidence="8">
    <location>
        <position position="192"/>
    </location>
</feature>
<comment type="caution">
    <text evidence="8">Lacks conserved residue(s) required for the propagation of feature annotation.</text>
</comment>
<dbReference type="GO" id="GO:0004414">
    <property type="term" value="F:homoserine O-acetyltransferase activity"/>
    <property type="evidence" value="ECO:0007669"/>
    <property type="project" value="UniProtKB-EC"/>
</dbReference>
<dbReference type="EC" id="2.3.1.31" evidence="8"/>
<dbReference type="OrthoDB" id="9772423at2"/>
<feature type="active site" description="Proton acceptor" evidence="8">
    <location>
        <position position="235"/>
    </location>
</feature>
<evidence type="ECO:0000256" key="6">
    <source>
        <dbReference type="ARBA" id="ARBA00023315"/>
    </source>
</evidence>
<dbReference type="InterPro" id="IPR033752">
    <property type="entry name" value="MetA_family"/>
</dbReference>
<accession>W6RT09</accession>
<dbReference type="HAMAP" id="MF_00295">
    <property type="entry name" value="MetA_acyltransf"/>
    <property type="match status" value="1"/>
</dbReference>
<comment type="catalytic activity">
    <reaction evidence="7 8">
        <text>L-homoserine + acetyl-CoA = O-acetyl-L-homoserine + CoA</text>
        <dbReference type="Rhea" id="RHEA:13701"/>
        <dbReference type="ChEBI" id="CHEBI:57287"/>
        <dbReference type="ChEBI" id="CHEBI:57288"/>
        <dbReference type="ChEBI" id="CHEBI:57476"/>
        <dbReference type="ChEBI" id="CHEBI:57716"/>
        <dbReference type="EC" id="2.3.1.31"/>
    </reaction>
</comment>
<keyword evidence="2 8" id="KW-0963">Cytoplasm</keyword>
<comment type="function">
    <text evidence="8">Transfers an acetyl group from acetyl-CoA to L-homoserine, forming acetyl-L-homoserine.</text>
</comment>
<keyword evidence="11" id="KW-1185">Reference proteome</keyword>
<comment type="pathway">
    <text evidence="8">Amino-acid biosynthesis; L-methionine biosynthesis via de novo pathway; O-acetyl-L-homoserine from L-homoserine: step 1/1.</text>
</comment>
<protein>
    <recommendedName>
        <fullName evidence="8">Homoserine O-acetyltransferase</fullName>
        <shortName evidence="8">HAT</shortName>
        <ecNumber evidence="8">2.3.1.31</ecNumber>
    </recommendedName>
    <alternativeName>
        <fullName evidence="8">Homoserine transacetylase</fullName>
        <shortName evidence="8">HTA</shortName>
    </alternativeName>
</protein>
<sequence length="304" mass="35266">MPIKLPAGLPAEKILEEENIFIMTEDRASTQDIRPLKIAILNLMPTKIVTETQILRLLANTPLQVEFVLLHPKTHISKNTSAAHLAKFYNTFDEVKNQKFDGLIITGAPVEQMPFQEVNYWEELCEIMEWSKKNVYSTFHICWGAQAGLYYHYGIEKYPLENKMFGVFEHKVIKPETTLLRGFDEVFYCPHSRHTEVKKEDILKHPELSIITESKEAGPQLIISKDGRQIFSTGHAEYDADTLAKEYFRDKEKGLKITVPKNYFPNDDDTQSPLIRWKANASLLFSNWLNYYVYQSTPFNLNEL</sequence>
<dbReference type="GO" id="GO:0019281">
    <property type="term" value="P:L-methionine biosynthetic process from homoserine via O-succinyl-L-homoserine and cystathionine"/>
    <property type="evidence" value="ECO:0007669"/>
    <property type="project" value="InterPro"/>
</dbReference>
<dbReference type="PATRIC" id="fig|1216932.3.peg.578"/>
<keyword evidence="3 8" id="KW-0028">Amino-acid biosynthesis</keyword>
<dbReference type="PANTHER" id="PTHR20919:SF0">
    <property type="entry name" value="HOMOSERINE O-SUCCINYLTRANSFERASE"/>
    <property type="match status" value="1"/>
</dbReference>
<evidence type="ECO:0000256" key="1">
    <source>
        <dbReference type="ARBA" id="ARBA00004496"/>
    </source>
</evidence>
<keyword evidence="5 8" id="KW-0486">Methionine biosynthesis</keyword>
<dbReference type="PIRSF" id="PIRSF000450">
    <property type="entry name" value="H_ser_succinyltr"/>
    <property type="match status" value="1"/>
</dbReference>
<evidence type="ECO:0000313" key="11">
    <source>
        <dbReference type="Proteomes" id="UP000019426"/>
    </source>
</evidence>
<dbReference type="CDD" id="cd03131">
    <property type="entry name" value="GATase1_HTS"/>
    <property type="match status" value="1"/>
</dbReference>
<dbReference type="RefSeq" id="WP_044036289.1">
    <property type="nucleotide sequence ID" value="NZ_HG917868.1"/>
</dbReference>
<evidence type="ECO:0000256" key="8">
    <source>
        <dbReference type="HAMAP-Rule" id="MF_00295"/>
    </source>
</evidence>
<feature type="binding site" evidence="8">
    <location>
        <position position="249"/>
    </location>
    <ligand>
        <name>substrate</name>
    </ligand>
</feature>
<evidence type="ECO:0000256" key="2">
    <source>
        <dbReference type="ARBA" id="ARBA00022490"/>
    </source>
</evidence>
<keyword evidence="6 8" id="KW-0012">Acyltransferase</keyword>
<feature type="binding site" evidence="8">
    <location>
        <position position="163"/>
    </location>
    <ligand>
        <name>substrate</name>
    </ligand>
</feature>
<name>W6RT09_9CLOT</name>
<dbReference type="UniPathway" id="UPA00051">
    <property type="reaction ID" value="UER00074"/>
</dbReference>
<proteinExistence type="inferred from homology"/>
<comment type="similarity">
    <text evidence="8">Belongs to the MetA family.</text>
</comment>
<evidence type="ECO:0000313" key="10">
    <source>
        <dbReference type="EMBL" id="CDM67756.1"/>
    </source>
</evidence>
<reference evidence="10 11" key="1">
    <citation type="submission" date="2013-11" db="EMBL/GenBank/DDBJ databases">
        <title>Complete genome sequence of Clostridum sp. M2/40.</title>
        <authorList>
            <person name="Wibberg D."/>
            <person name="Puehler A."/>
            <person name="Schlueter A."/>
        </authorList>
    </citation>
    <scope>NUCLEOTIDE SEQUENCE [LARGE SCALE GENOMIC DNA]</scope>
    <source>
        <strain evidence="11">M2/40</strain>
    </source>
</reference>
<gene>
    <name evidence="10" type="primary">metA</name>
    <name evidence="8" type="synonym">metAA</name>
    <name evidence="10" type="ORF">CM240_0591</name>
</gene>
<dbReference type="InterPro" id="IPR005697">
    <property type="entry name" value="HST_MetA"/>
</dbReference>
<organism evidence="10 11">
    <name type="scientific">Clostridium bornimense</name>
    <dbReference type="NCBI Taxonomy" id="1216932"/>
    <lineage>
        <taxon>Bacteria</taxon>
        <taxon>Bacillati</taxon>
        <taxon>Bacillota</taxon>
        <taxon>Clostridia</taxon>
        <taxon>Eubacteriales</taxon>
        <taxon>Clostridiaceae</taxon>
        <taxon>Clostridium</taxon>
    </lineage>
</organism>
<evidence type="ECO:0000256" key="9">
    <source>
        <dbReference type="PIRSR" id="PIRSR000450-1"/>
    </source>
</evidence>
<comment type="subcellular location">
    <subcellularLocation>
        <location evidence="1 8">Cytoplasm</location>
    </subcellularLocation>
</comment>
<feature type="active site" description="Acyl-thioester intermediate" evidence="8 9">
    <location>
        <position position="142"/>
    </location>
</feature>
<dbReference type="GO" id="GO:0005737">
    <property type="term" value="C:cytoplasm"/>
    <property type="evidence" value="ECO:0007669"/>
    <property type="project" value="UniProtKB-SubCell"/>
</dbReference>
<dbReference type="Pfam" id="PF04204">
    <property type="entry name" value="HTS"/>
    <property type="match status" value="1"/>
</dbReference>
<dbReference type="InterPro" id="IPR029062">
    <property type="entry name" value="Class_I_gatase-like"/>
</dbReference>
<feature type="site" description="Important for acyl-CoA specificity" evidence="8">
    <location>
        <position position="111"/>
    </location>
</feature>
<dbReference type="SUPFAM" id="SSF52317">
    <property type="entry name" value="Class I glutamine amidotransferase-like"/>
    <property type="match status" value="1"/>
</dbReference>
<feature type="active site" evidence="8">
    <location>
        <position position="237"/>
    </location>
</feature>
<dbReference type="KEGG" id="clt:CM240_0591"/>
<dbReference type="Proteomes" id="UP000019426">
    <property type="component" value="Chromosome M2/40_rep1"/>
</dbReference>
<dbReference type="Gene3D" id="3.40.50.880">
    <property type="match status" value="1"/>
</dbReference>
<evidence type="ECO:0000256" key="7">
    <source>
        <dbReference type="ARBA" id="ARBA00049043"/>
    </source>
</evidence>
<dbReference type="FunFam" id="3.40.50.880:FF:000004">
    <property type="entry name" value="Homoserine O-succinyltransferase"/>
    <property type="match status" value="1"/>
</dbReference>
<evidence type="ECO:0000256" key="5">
    <source>
        <dbReference type="ARBA" id="ARBA00023167"/>
    </source>
</evidence>
<dbReference type="AlphaFoldDB" id="W6RT09"/>
<dbReference type="PANTHER" id="PTHR20919">
    <property type="entry name" value="HOMOSERINE O-SUCCINYLTRANSFERASE"/>
    <property type="match status" value="1"/>
</dbReference>
<evidence type="ECO:0000256" key="3">
    <source>
        <dbReference type="ARBA" id="ARBA00022605"/>
    </source>
</evidence>
<dbReference type="GO" id="GO:0008899">
    <property type="term" value="F:homoserine O-succinyltransferase activity"/>
    <property type="evidence" value="ECO:0007669"/>
    <property type="project" value="UniProtKB-UniRule"/>
</dbReference>
<evidence type="ECO:0000256" key="4">
    <source>
        <dbReference type="ARBA" id="ARBA00022679"/>
    </source>
</evidence>
<dbReference type="eggNOG" id="COG1897">
    <property type="taxonomic scope" value="Bacteria"/>
</dbReference>
<dbReference type="NCBIfam" id="TIGR01001">
    <property type="entry name" value="metA"/>
    <property type="match status" value="1"/>
</dbReference>
<dbReference type="STRING" id="1216932.CM240_0591"/>
<feature type="binding site" evidence="8">
    <location>
        <position position="192"/>
    </location>
    <ligand>
        <name>substrate</name>
    </ligand>
</feature>